<protein>
    <submittedName>
        <fullName evidence="3">Putative flp pilus assembly protein CpaB</fullName>
    </submittedName>
</protein>
<evidence type="ECO:0000259" key="2">
    <source>
        <dbReference type="SMART" id="SM00858"/>
    </source>
</evidence>
<sequence length="271" mass="28465">MKSRQLTALLAALVISGGFTLLLGRKLTHSAHRAAPQKQYMAAARPIAVGEVIQAADVKTILWPANLPLQGGMATTKDVIGRAAIFPVTVGQPILSTDLAAPGSSLGITTRIPNGMRAIALHTDDVIAVGGFIFPGSHVDVLVTYRNPGSPQPITATVLQNALVLATGHQTQPDPQGKPTTVNIVTLLLSPEDAERAVLASTQGTIHFVLRNGADQQKGMPPPADLAELDGYSPQPRHTVASGGHRRQAVSKPKPYVVQTILGSKIEDSTF</sequence>
<keyword evidence="4" id="KW-1185">Reference proteome</keyword>
<dbReference type="eggNOG" id="COG3745">
    <property type="taxonomic scope" value="Bacteria"/>
</dbReference>
<dbReference type="InterPro" id="IPR013974">
    <property type="entry name" value="SAF"/>
</dbReference>
<accession>C1F477</accession>
<dbReference type="CDD" id="cd11614">
    <property type="entry name" value="SAF_CpaB_FlgA_like"/>
    <property type="match status" value="1"/>
</dbReference>
<dbReference type="STRING" id="240015.ACP_1105"/>
<dbReference type="AlphaFoldDB" id="C1F477"/>
<dbReference type="OrthoDB" id="163768at2"/>
<reference evidence="3 4" key="1">
    <citation type="journal article" date="2009" name="Appl. Environ. Microbiol.">
        <title>Three genomes from the phylum Acidobacteria provide insight into the lifestyles of these microorganisms in soils.</title>
        <authorList>
            <person name="Ward N.L."/>
            <person name="Challacombe J.F."/>
            <person name="Janssen P.H."/>
            <person name="Henrissat B."/>
            <person name="Coutinho P.M."/>
            <person name="Wu M."/>
            <person name="Xie G."/>
            <person name="Haft D.H."/>
            <person name="Sait M."/>
            <person name="Badger J."/>
            <person name="Barabote R.D."/>
            <person name="Bradley B."/>
            <person name="Brettin T.S."/>
            <person name="Brinkac L.M."/>
            <person name="Bruce D."/>
            <person name="Creasy T."/>
            <person name="Daugherty S.C."/>
            <person name="Davidsen T.M."/>
            <person name="DeBoy R.T."/>
            <person name="Detter J.C."/>
            <person name="Dodson R.J."/>
            <person name="Durkin A.S."/>
            <person name="Ganapathy A."/>
            <person name="Gwinn-Giglio M."/>
            <person name="Han C.S."/>
            <person name="Khouri H."/>
            <person name="Kiss H."/>
            <person name="Kothari S.P."/>
            <person name="Madupu R."/>
            <person name="Nelson K.E."/>
            <person name="Nelson W.C."/>
            <person name="Paulsen I."/>
            <person name="Penn K."/>
            <person name="Ren Q."/>
            <person name="Rosovitz M.J."/>
            <person name="Selengut J.D."/>
            <person name="Shrivastava S."/>
            <person name="Sullivan S.A."/>
            <person name="Tapia R."/>
            <person name="Thompson L.S."/>
            <person name="Watkins K.L."/>
            <person name="Yang Q."/>
            <person name="Yu C."/>
            <person name="Zafar N."/>
            <person name="Zhou L."/>
            <person name="Kuske C.R."/>
        </authorList>
    </citation>
    <scope>NUCLEOTIDE SEQUENCE [LARGE SCALE GENOMIC DNA]</scope>
    <source>
        <strain evidence="4">ATCC 51196 / DSM 11244 / BCRC 80197 / JCM 7670 / NBRC 15755 / NCIMB 13165 / 161</strain>
    </source>
</reference>
<dbReference type="Proteomes" id="UP000002207">
    <property type="component" value="Chromosome"/>
</dbReference>
<evidence type="ECO:0000313" key="3">
    <source>
        <dbReference type="EMBL" id="ACO31305.1"/>
    </source>
</evidence>
<organism evidence="3 4">
    <name type="scientific">Acidobacterium capsulatum (strain ATCC 51196 / DSM 11244 / BCRC 80197 / JCM 7670 / NBRC 15755 / NCIMB 13165 / 161)</name>
    <dbReference type="NCBI Taxonomy" id="240015"/>
    <lineage>
        <taxon>Bacteria</taxon>
        <taxon>Pseudomonadati</taxon>
        <taxon>Acidobacteriota</taxon>
        <taxon>Terriglobia</taxon>
        <taxon>Terriglobales</taxon>
        <taxon>Acidobacteriaceae</taxon>
        <taxon>Acidobacterium</taxon>
    </lineage>
</organism>
<dbReference type="Pfam" id="PF08666">
    <property type="entry name" value="SAF"/>
    <property type="match status" value="1"/>
</dbReference>
<dbReference type="InParanoid" id="C1F477"/>
<feature type="region of interest" description="Disordered" evidence="1">
    <location>
        <begin position="233"/>
        <end position="252"/>
    </location>
</feature>
<dbReference type="Pfam" id="PF16976">
    <property type="entry name" value="RcpC"/>
    <property type="match status" value="1"/>
</dbReference>
<proteinExistence type="predicted"/>
<dbReference type="HOGENOM" id="CLU_057068_3_1_0"/>
<evidence type="ECO:0000256" key="1">
    <source>
        <dbReference type="SAM" id="MobiDB-lite"/>
    </source>
</evidence>
<name>C1F477_ACIC5</name>
<dbReference type="EMBL" id="CP001472">
    <property type="protein sequence ID" value="ACO31305.1"/>
    <property type="molecule type" value="Genomic_DNA"/>
</dbReference>
<dbReference type="InterPro" id="IPR031571">
    <property type="entry name" value="RcpC_dom"/>
</dbReference>
<gene>
    <name evidence="3" type="ordered locus">ACP_1105</name>
</gene>
<dbReference type="KEGG" id="aca:ACP_1105"/>
<dbReference type="NCBIfam" id="TIGR03177">
    <property type="entry name" value="pilus_cpaB"/>
    <property type="match status" value="1"/>
</dbReference>
<feature type="domain" description="SAF" evidence="2">
    <location>
        <begin position="38"/>
        <end position="100"/>
    </location>
</feature>
<evidence type="ECO:0000313" key="4">
    <source>
        <dbReference type="Proteomes" id="UP000002207"/>
    </source>
</evidence>
<dbReference type="SMART" id="SM00858">
    <property type="entry name" value="SAF"/>
    <property type="match status" value="1"/>
</dbReference>
<dbReference type="InterPro" id="IPR017592">
    <property type="entry name" value="Pilus_assmbl_Flp-typ_CpaB"/>
</dbReference>
<dbReference type="RefSeq" id="WP_015896263.1">
    <property type="nucleotide sequence ID" value="NC_012483.1"/>
</dbReference>